<sequence length="55" mass="6256">MAPITGWKLFKFRMGQKYDDMMYDERTGPIFFMFGLFVLVLAAFSPSIIAIVGSV</sequence>
<dbReference type="AlphaFoldDB" id="A0A0F8ZS48"/>
<feature type="transmembrane region" description="Helical" evidence="1">
    <location>
        <begin position="30"/>
        <end position="52"/>
    </location>
</feature>
<reference evidence="2" key="1">
    <citation type="journal article" date="2015" name="Nature">
        <title>Complex archaea that bridge the gap between prokaryotes and eukaryotes.</title>
        <authorList>
            <person name="Spang A."/>
            <person name="Saw J.H."/>
            <person name="Jorgensen S.L."/>
            <person name="Zaremba-Niedzwiedzka K."/>
            <person name="Martijn J."/>
            <person name="Lind A.E."/>
            <person name="van Eijk R."/>
            <person name="Schleper C."/>
            <person name="Guy L."/>
            <person name="Ettema T.J."/>
        </authorList>
    </citation>
    <scope>NUCLEOTIDE SEQUENCE</scope>
</reference>
<dbReference type="EMBL" id="LAZR01046370">
    <property type="protein sequence ID" value="KKK96687.1"/>
    <property type="molecule type" value="Genomic_DNA"/>
</dbReference>
<evidence type="ECO:0000313" key="2">
    <source>
        <dbReference type="EMBL" id="KKK96687.1"/>
    </source>
</evidence>
<proteinExistence type="predicted"/>
<protein>
    <submittedName>
        <fullName evidence="2">Uncharacterized protein</fullName>
    </submittedName>
</protein>
<gene>
    <name evidence="2" type="ORF">LCGC14_2660260</name>
</gene>
<keyword evidence="1" id="KW-0472">Membrane</keyword>
<keyword evidence="1" id="KW-0812">Transmembrane</keyword>
<name>A0A0F8ZS48_9ZZZZ</name>
<organism evidence="2">
    <name type="scientific">marine sediment metagenome</name>
    <dbReference type="NCBI Taxonomy" id="412755"/>
    <lineage>
        <taxon>unclassified sequences</taxon>
        <taxon>metagenomes</taxon>
        <taxon>ecological metagenomes</taxon>
    </lineage>
</organism>
<comment type="caution">
    <text evidence="2">The sequence shown here is derived from an EMBL/GenBank/DDBJ whole genome shotgun (WGS) entry which is preliminary data.</text>
</comment>
<evidence type="ECO:0000256" key="1">
    <source>
        <dbReference type="SAM" id="Phobius"/>
    </source>
</evidence>
<accession>A0A0F8ZS48</accession>
<keyword evidence="1" id="KW-1133">Transmembrane helix</keyword>